<protein>
    <submittedName>
        <fullName evidence="3">Predicted protein</fullName>
    </submittedName>
</protein>
<feature type="region of interest" description="Disordered" evidence="1">
    <location>
        <begin position="282"/>
        <end position="303"/>
    </location>
</feature>
<dbReference type="KEGG" id="ngr:NAEGRDRAFT_64462"/>
<dbReference type="EMBL" id="GG738854">
    <property type="protein sequence ID" value="EFC47454.1"/>
    <property type="molecule type" value="Genomic_DNA"/>
</dbReference>
<feature type="compositionally biased region" description="Low complexity" evidence="1">
    <location>
        <begin position="290"/>
        <end position="299"/>
    </location>
</feature>
<accession>D2V6J6</accession>
<organism evidence="4">
    <name type="scientific">Naegleria gruberi</name>
    <name type="common">Amoeba</name>
    <dbReference type="NCBI Taxonomy" id="5762"/>
    <lineage>
        <taxon>Eukaryota</taxon>
        <taxon>Discoba</taxon>
        <taxon>Heterolobosea</taxon>
        <taxon>Tetramitia</taxon>
        <taxon>Eutetramitia</taxon>
        <taxon>Vahlkampfiidae</taxon>
        <taxon>Naegleria</taxon>
    </lineage>
</organism>
<dbReference type="OMA" id="NFIDGHV"/>
<evidence type="ECO:0000256" key="1">
    <source>
        <dbReference type="SAM" id="MobiDB-lite"/>
    </source>
</evidence>
<evidence type="ECO:0000256" key="2">
    <source>
        <dbReference type="SAM" id="Phobius"/>
    </source>
</evidence>
<evidence type="ECO:0000313" key="3">
    <source>
        <dbReference type="EMBL" id="EFC47454.1"/>
    </source>
</evidence>
<feature type="transmembrane region" description="Helical" evidence="2">
    <location>
        <begin position="139"/>
        <end position="160"/>
    </location>
</feature>
<dbReference type="Proteomes" id="UP000006671">
    <property type="component" value="Unassembled WGS sequence"/>
</dbReference>
<proteinExistence type="predicted"/>
<gene>
    <name evidence="3" type="ORF">NAEGRDRAFT_64462</name>
</gene>
<reference evidence="3 4" key="1">
    <citation type="journal article" date="2010" name="Cell">
        <title>The genome of Naegleria gruberi illuminates early eukaryotic versatility.</title>
        <authorList>
            <person name="Fritz-Laylin L.K."/>
            <person name="Prochnik S.E."/>
            <person name="Ginger M.L."/>
            <person name="Dacks J.B."/>
            <person name="Carpenter M.L."/>
            <person name="Field M.C."/>
            <person name="Kuo A."/>
            <person name="Paredez A."/>
            <person name="Chapman J."/>
            <person name="Pham J."/>
            <person name="Shu S."/>
            <person name="Neupane R."/>
            <person name="Cipriano M."/>
            <person name="Mancuso J."/>
            <person name="Tu H."/>
            <person name="Salamov A."/>
            <person name="Lindquist E."/>
            <person name="Shapiro H."/>
            <person name="Lucas S."/>
            <person name="Grigoriev I.V."/>
            <person name="Cande W.Z."/>
            <person name="Fulton C."/>
            <person name="Rokhsar D.S."/>
            <person name="Dawson S.C."/>
        </authorList>
    </citation>
    <scope>NUCLEOTIDE SEQUENCE [LARGE SCALE GENOMIC DNA]</scope>
    <source>
        <strain evidence="3 4">NEG-M</strain>
    </source>
</reference>
<dbReference type="GeneID" id="8861778"/>
<name>D2V6J6_NAEGR</name>
<dbReference type="RefSeq" id="XP_002680198.1">
    <property type="nucleotide sequence ID" value="XM_002680152.1"/>
</dbReference>
<dbReference type="OrthoDB" id="10259616at2759"/>
<keyword evidence="2" id="KW-0812">Transmembrane</keyword>
<dbReference type="AlphaFoldDB" id="D2V6J6"/>
<keyword evidence="2" id="KW-1133">Transmembrane helix</keyword>
<evidence type="ECO:0000313" key="4">
    <source>
        <dbReference type="Proteomes" id="UP000006671"/>
    </source>
</evidence>
<keyword evidence="2" id="KW-0472">Membrane</keyword>
<dbReference type="VEuPathDB" id="AmoebaDB:NAEGRDRAFT_64462"/>
<keyword evidence="4" id="KW-1185">Reference proteome</keyword>
<dbReference type="InParanoid" id="D2V6J6"/>
<sequence>MKTNNHKSKNKSYANDSSIERLLDALDQIFSLLEQFSFANISHFLSIPMQYVGKIASRLAISGGKVGSNLFDTVLDLLTPVSTLFDQYQTYYGYYRGSSYFNANELVVTRIYNYLERQIVGVMEKFKNYFSSQSNANKFVLKSFIVGGLLLIWRLMYVYWRFKRDYERNTSATMYNTNFIDGHVSQTYVDDMPLAERLKRRSEWERERKDPFSRSNSDMVYMNSPKYYLQNPYFPLQVRNNPPQERNFFTYYPSYRNRVEDLEFRDASSTINHVMERDRNLVGLRRRSPNDPSSGNSNGTYPMFSQQQQAYSNSFNQYGNGYGSYEGFNNNYGDGYGYSI</sequence>